<keyword evidence="2" id="KW-1185">Reference proteome</keyword>
<dbReference type="EMBL" id="JAPWTJ010001931">
    <property type="protein sequence ID" value="KAJ8968764.1"/>
    <property type="molecule type" value="Genomic_DNA"/>
</dbReference>
<evidence type="ECO:0000313" key="2">
    <source>
        <dbReference type="Proteomes" id="UP001162164"/>
    </source>
</evidence>
<accession>A0ABQ9IYQ7</accession>
<comment type="caution">
    <text evidence="1">The sequence shown here is derived from an EMBL/GenBank/DDBJ whole genome shotgun (WGS) entry which is preliminary data.</text>
</comment>
<reference evidence="1" key="1">
    <citation type="journal article" date="2023" name="Insect Mol. Biol.">
        <title>Genome sequencing provides insights into the evolution of gene families encoding plant cell wall-degrading enzymes in longhorned beetles.</title>
        <authorList>
            <person name="Shin N.R."/>
            <person name="Okamura Y."/>
            <person name="Kirsch R."/>
            <person name="Pauchet Y."/>
        </authorList>
    </citation>
    <scope>NUCLEOTIDE SEQUENCE</scope>
    <source>
        <strain evidence="1">MMC_N1</strain>
    </source>
</reference>
<evidence type="ECO:0000313" key="1">
    <source>
        <dbReference type="EMBL" id="KAJ8968764.1"/>
    </source>
</evidence>
<sequence>MLTTEGVNQVYTKNFKELWLIIYNFAKNFSWDGLKDKKAFRNLNLATVIRATTINSFNVTENEGEKLLKAYLRRAKERSEAKKRVGN</sequence>
<proteinExistence type="predicted"/>
<organism evidence="1 2">
    <name type="scientific">Molorchus minor</name>
    <dbReference type="NCBI Taxonomy" id="1323400"/>
    <lineage>
        <taxon>Eukaryota</taxon>
        <taxon>Metazoa</taxon>
        <taxon>Ecdysozoa</taxon>
        <taxon>Arthropoda</taxon>
        <taxon>Hexapoda</taxon>
        <taxon>Insecta</taxon>
        <taxon>Pterygota</taxon>
        <taxon>Neoptera</taxon>
        <taxon>Endopterygota</taxon>
        <taxon>Coleoptera</taxon>
        <taxon>Polyphaga</taxon>
        <taxon>Cucujiformia</taxon>
        <taxon>Chrysomeloidea</taxon>
        <taxon>Cerambycidae</taxon>
        <taxon>Lamiinae</taxon>
        <taxon>Monochamini</taxon>
        <taxon>Molorchus</taxon>
    </lineage>
</organism>
<protein>
    <submittedName>
        <fullName evidence="1">Uncharacterized protein</fullName>
    </submittedName>
</protein>
<gene>
    <name evidence="1" type="ORF">NQ317_005391</name>
</gene>
<name>A0ABQ9IYQ7_9CUCU</name>
<dbReference type="Proteomes" id="UP001162164">
    <property type="component" value="Unassembled WGS sequence"/>
</dbReference>